<keyword evidence="2" id="KW-0058">Aromatic hydrocarbons catabolism</keyword>
<protein>
    <submittedName>
        <fullName evidence="5">Microsomal epoxide hydrolase</fullName>
        <ecNumber evidence="5">3.3.2.9</ecNumber>
    </submittedName>
</protein>
<dbReference type="PANTHER" id="PTHR21661">
    <property type="entry name" value="EPOXIDE HYDROLASE 1-RELATED"/>
    <property type="match status" value="1"/>
</dbReference>
<proteinExistence type="inferred from homology"/>
<comment type="similarity">
    <text evidence="1">Belongs to the peptidase S33 family.</text>
</comment>
<name>A0A7W3LUT6_ACTNM</name>
<dbReference type="EC" id="3.3.2.9" evidence="5"/>
<comment type="caution">
    <text evidence="5">The sequence shown here is derived from an EMBL/GenBank/DDBJ whole genome shotgun (WGS) entry which is preliminary data.</text>
</comment>
<dbReference type="InterPro" id="IPR010497">
    <property type="entry name" value="Epoxide_hydro_N"/>
</dbReference>
<keyword evidence="6" id="KW-1185">Reference proteome</keyword>
<feature type="domain" description="Epoxide hydrolase N-terminal" evidence="4">
    <location>
        <begin position="2"/>
        <end position="106"/>
    </location>
</feature>
<dbReference type="InterPro" id="IPR016292">
    <property type="entry name" value="Epoxide_hydrolase"/>
</dbReference>
<dbReference type="Proteomes" id="UP000572680">
    <property type="component" value="Unassembled WGS sequence"/>
</dbReference>
<dbReference type="Gene3D" id="3.40.50.1820">
    <property type="entry name" value="alpha/beta hydrolase"/>
    <property type="match status" value="1"/>
</dbReference>
<dbReference type="PIRSF" id="PIRSF001112">
    <property type="entry name" value="Epoxide_hydrolase"/>
    <property type="match status" value="1"/>
</dbReference>
<keyword evidence="3 5" id="KW-0378">Hydrolase</keyword>
<dbReference type="PRINTS" id="PR00412">
    <property type="entry name" value="EPOXHYDRLASE"/>
</dbReference>
<evidence type="ECO:0000313" key="5">
    <source>
        <dbReference type="EMBL" id="MBA8954637.1"/>
    </source>
</evidence>
<dbReference type="Pfam" id="PF06441">
    <property type="entry name" value="EHN"/>
    <property type="match status" value="1"/>
</dbReference>
<dbReference type="SUPFAM" id="SSF53474">
    <property type="entry name" value="alpha/beta-Hydrolases"/>
    <property type="match status" value="1"/>
</dbReference>
<sequence>MNPFTMRYPQDDLDDLARRLERVRWPDEVADEDGARGVPGDRMRKLVEYWRDGFDWRAAEARFNAFPQFTTEIDGATVYFLHVRSPRPDALPLIITHGWPSSPADFLDVIEPLRADFHLVIPAIPGFGPSAPTRDGGWDVHRVARAWATLMERLGYDRYGAQGGDWGSPVSRLLAAEAPDRVVGVHTNYLGVPAPSDLDALTPDDRERADQINRYLAEPAGYWRMQEHRPQTLAYALADSPGGQLAWITDRIEAWADPDIGVPDDHILTTATLYWLSGTAGSSSRLHHESGSGRRRGPIPCPTPLGVAVFANDLIRPIREVAERAYDVVHWSEFDRGGHFPSLETPDLLTKDIRTFFNSLP</sequence>
<evidence type="ECO:0000256" key="2">
    <source>
        <dbReference type="ARBA" id="ARBA00022797"/>
    </source>
</evidence>
<evidence type="ECO:0000256" key="3">
    <source>
        <dbReference type="ARBA" id="ARBA00022801"/>
    </source>
</evidence>
<dbReference type="InterPro" id="IPR000639">
    <property type="entry name" value="Epox_hydrolase-like"/>
</dbReference>
<organism evidence="5 6">
    <name type="scientific">Actinomadura namibiensis</name>
    <dbReference type="NCBI Taxonomy" id="182080"/>
    <lineage>
        <taxon>Bacteria</taxon>
        <taxon>Bacillati</taxon>
        <taxon>Actinomycetota</taxon>
        <taxon>Actinomycetes</taxon>
        <taxon>Streptosporangiales</taxon>
        <taxon>Thermomonosporaceae</taxon>
        <taxon>Actinomadura</taxon>
    </lineage>
</organism>
<reference evidence="5 6" key="1">
    <citation type="submission" date="2020-08" db="EMBL/GenBank/DDBJ databases">
        <title>Genomic Encyclopedia of Type Strains, Phase IV (KMG-IV): sequencing the most valuable type-strain genomes for metagenomic binning, comparative biology and taxonomic classification.</title>
        <authorList>
            <person name="Goeker M."/>
        </authorList>
    </citation>
    <scope>NUCLEOTIDE SEQUENCE [LARGE SCALE GENOMIC DNA]</scope>
    <source>
        <strain evidence="5 6">DSM 44197</strain>
    </source>
</reference>
<evidence type="ECO:0000259" key="4">
    <source>
        <dbReference type="Pfam" id="PF06441"/>
    </source>
</evidence>
<gene>
    <name evidence="5" type="ORF">HNR61_006294</name>
</gene>
<dbReference type="GO" id="GO:0097176">
    <property type="term" value="P:epoxide metabolic process"/>
    <property type="evidence" value="ECO:0007669"/>
    <property type="project" value="TreeGrafter"/>
</dbReference>
<evidence type="ECO:0000313" key="6">
    <source>
        <dbReference type="Proteomes" id="UP000572680"/>
    </source>
</evidence>
<dbReference type="PANTHER" id="PTHR21661:SF35">
    <property type="entry name" value="EPOXIDE HYDROLASE"/>
    <property type="match status" value="1"/>
</dbReference>
<evidence type="ECO:0000256" key="1">
    <source>
        <dbReference type="ARBA" id="ARBA00010088"/>
    </source>
</evidence>
<dbReference type="AlphaFoldDB" id="A0A7W3LUT6"/>
<dbReference type="GO" id="GO:0033961">
    <property type="term" value="F:cis-stilbene-oxide hydrolase activity"/>
    <property type="evidence" value="ECO:0007669"/>
    <property type="project" value="UniProtKB-EC"/>
</dbReference>
<dbReference type="EMBL" id="JACJIA010000009">
    <property type="protein sequence ID" value="MBA8954637.1"/>
    <property type="molecule type" value="Genomic_DNA"/>
</dbReference>
<dbReference type="RefSeq" id="WP_220509986.1">
    <property type="nucleotide sequence ID" value="NZ_BAAALP010000011.1"/>
</dbReference>
<dbReference type="InterPro" id="IPR029058">
    <property type="entry name" value="AB_hydrolase_fold"/>
</dbReference>
<accession>A0A7W3LUT6</accession>